<dbReference type="Pfam" id="PF02518">
    <property type="entry name" value="HATPase_c"/>
    <property type="match status" value="1"/>
</dbReference>
<comment type="subcellular location">
    <subcellularLocation>
        <location evidence="2">Cell membrane</location>
        <topology evidence="2">Multi-pass membrane protein</topology>
    </subcellularLocation>
</comment>
<dbReference type="PROSITE" id="PS50109">
    <property type="entry name" value="HIS_KIN"/>
    <property type="match status" value="1"/>
</dbReference>
<proteinExistence type="predicted"/>
<keyword evidence="5" id="KW-0597">Phosphoprotein</keyword>
<evidence type="ECO:0000259" key="13">
    <source>
        <dbReference type="PROSITE" id="PS50109"/>
    </source>
</evidence>
<organism evidence="14 15">
    <name type="scientific">Halarcobacter anaerophilus</name>
    <dbReference type="NCBI Taxonomy" id="877500"/>
    <lineage>
        <taxon>Bacteria</taxon>
        <taxon>Pseudomonadati</taxon>
        <taxon>Campylobacterota</taxon>
        <taxon>Epsilonproteobacteria</taxon>
        <taxon>Campylobacterales</taxon>
        <taxon>Arcobacteraceae</taxon>
        <taxon>Halarcobacter</taxon>
    </lineage>
</organism>
<dbReference type="PANTHER" id="PTHR43711">
    <property type="entry name" value="TWO-COMPONENT HISTIDINE KINASE"/>
    <property type="match status" value="1"/>
</dbReference>
<keyword evidence="11 12" id="KW-0472">Membrane</keyword>
<evidence type="ECO:0000256" key="5">
    <source>
        <dbReference type="ARBA" id="ARBA00022553"/>
    </source>
</evidence>
<evidence type="ECO:0000256" key="7">
    <source>
        <dbReference type="ARBA" id="ARBA00022692"/>
    </source>
</evidence>
<dbReference type="AlphaFoldDB" id="A0A4Q0XX07"/>
<dbReference type="InterPro" id="IPR003661">
    <property type="entry name" value="HisK_dim/P_dom"/>
</dbReference>
<evidence type="ECO:0000256" key="12">
    <source>
        <dbReference type="SAM" id="Phobius"/>
    </source>
</evidence>
<dbReference type="SMART" id="SM00388">
    <property type="entry name" value="HisKA"/>
    <property type="match status" value="1"/>
</dbReference>
<accession>A0A4Q0XX07</accession>
<dbReference type="Gene3D" id="3.30.565.10">
    <property type="entry name" value="Histidine kinase-like ATPase, C-terminal domain"/>
    <property type="match status" value="1"/>
</dbReference>
<dbReference type="PRINTS" id="PR00344">
    <property type="entry name" value="BCTRLSENSOR"/>
</dbReference>
<keyword evidence="9 12" id="KW-1133">Transmembrane helix</keyword>
<dbReference type="InterPro" id="IPR004358">
    <property type="entry name" value="Sig_transdc_His_kin-like_C"/>
</dbReference>
<gene>
    <name evidence="14" type="ORF">CRV06_11465</name>
</gene>
<dbReference type="InterPro" id="IPR033479">
    <property type="entry name" value="dCache_1"/>
</dbReference>
<comment type="catalytic activity">
    <reaction evidence="1">
        <text>ATP + protein L-histidine = ADP + protein N-phospho-L-histidine.</text>
        <dbReference type="EC" id="2.7.13.3"/>
    </reaction>
</comment>
<dbReference type="GO" id="GO:0000155">
    <property type="term" value="F:phosphorelay sensor kinase activity"/>
    <property type="evidence" value="ECO:0007669"/>
    <property type="project" value="InterPro"/>
</dbReference>
<dbReference type="Proteomes" id="UP000290191">
    <property type="component" value="Unassembled WGS sequence"/>
</dbReference>
<dbReference type="Gene3D" id="3.30.450.20">
    <property type="entry name" value="PAS domain"/>
    <property type="match status" value="1"/>
</dbReference>
<dbReference type="Gene3D" id="1.10.287.130">
    <property type="match status" value="1"/>
</dbReference>
<dbReference type="FunFam" id="3.30.565.10:FF:000010">
    <property type="entry name" value="Sensor histidine kinase RcsC"/>
    <property type="match status" value="1"/>
</dbReference>
<dbReference type="PANTHER" id="PTHR43711:SF26">
    <property type="entry name" value="SENSOR HISTIDINE KINASE RCSC"/>
    <property type="match status" value="1"/>
</dbReference>
<dbReference type="InterPro" id="IPR036097">
    <property type="entry name" value="HisK_dim/P_sf"/>
</dbReference>
<sequence>MPKKALKNVISSHFIKFSLIPIFVVEVALLILYFSINEYISSKSTNLLLKEAQAHTYEVLQDESKFISDKLNDVSTLAKFLQNEHQTLFKNPSNFALPNGKPSFSVAKNGVFYKTNHAGASLYYSSHTKIDKKAREKAIFTEAMDTSLKNIVDINSNIVAAYFNSWDNMNRLYPFIDYVYDQYGSHIQMKDYNFYYLADLKHNPKKEPVWTSTYLDPAGNGWMLSCIVPIYKGDFLEGVTGLDITIDSIVNNLLSRKLPYNANLFMVDDKGMILAMPEKIENLLGLKELKEHLYTNAILKTIEKPEEFNILKNNSPFASHFKKLFEKDISDSILKIGENEYLTFQQTINETNWKLMILIDKKEIFGAISSLKDMSNKIGYLAIAFLLLFYIIFFYLLIKKIYQFSQGITEPIEKLSTQTSQIKSTDSKIDLIKTDISEISLLNSNFRTMMNELNEKTQKLFEAKNVAERLSQAKDDFMANMSHELKTPLNSINVISSIMKRNSSGNLNEKQLKSLEIINRCGNDLLFLINDVLDLSKLEAGQIILDNRTFSVKNLMEGIHEIFHFQAEDKNLELVYEIDESLDLIYSDEERIKQIIKNLLSNALKFTHEGKIFFRVKDEKEKIRVTVEDQGIGIAEDKLEYIFDRFKQADSSTTRRYGGSGLGLAICKDLLSLLHGDISVSSKLGKGSKFEVTFPKNENKIELSEES</sequence>
<dbReference type="InterPro" id="IPR005467">
    <property type="entry name" value="His_kinase_dom"/>
</dbReference>
<dbReference type="Gene3D" id="6.10.340.10">
    <property type="match status" value="1"/>
</dbReference>
<dbReference type="Pfam" id="PF02743">
    <property type="entry name" value="dCache_1"/>
    <property type="match status" value="1"/>
</dbReference>
<keyword evidence="8" id="KW-0418">Kinase</keyword>
<evidence type="ECO:0000256" key="6">
    <source>
        <dbReference type="ARBA" id="ARBA00022679"/>
    </source>
</evidence>
<evidence type="ECO:0000256" key="1">
    <source>
        <dbReference type="ARBA" id="ARBA00000085"/>
    </source>
</evidence>
<evidence type="ECO:0000256" key="11">
    <source>
        <dbReference type="ARBA" id="ARBA00023136"/>
    </source>
</evidence>
<reference evidence="14 15" key="1">
    <citation type="submission" date="2017-10" db="EMBL/GenBank/DDBJ databases">
        <title>Genomics of the genus Arcobacter.</title>
        <authorList>
            <person name="Perez-Cataluna A."/>
            <person name="Figueras M.J."/>
        </authorList>
    </citation>
    <scope>NUCLEOTIDE SEQUENCE [LARGE SCALE GENOMIC DNA]</scope>
    <source>
        <strain evidence="14 15">DSM 24636</strain>
    </source>
</reference>
<dbReference type="SMART" id="SM00387">
    <property type="entry name" value="HATPase_c"/>
    <property type="match status" value="1"/>
</dbReference>
<dbReference type="InterPro" id="IPR036890">
    <property type="entry name" value="HATPase_C_sf"/>
</dbReference>
<dbReference type="EC" id="2.7.13.3" evidence="3"/>
<evidence type="ECO:0000256" key="3">
    <source>
        <dbReference type="ARBA" id="ARBA00012438"/>
    </source>
</evidence>
<evidence type="ECO:0000256" key="2">
    <source>
        <dbReference type="ARBA" id="ARBA00004651"/>
    </source>
</evidence>
<evidence type="ECO:0000256" key="8">
    <source>
        <dbReference type="ARBA" id="ARBA00022777"/>
    </source>
</evidence>
<evidence type="ECO:0000256" key="10">
    <source>
        <dbReference type="ARBA" id="ARBA00023012"/>
    </source>
</evidence>
<dbReference type="STRING" id="877500.GCA_000935065_00860"/>
<dbReference type="RefSeq" id="WP_129082573.1">
    <property type="nucleotide sequence ID" value="NZ_CP041070.1"/>
</dbReference>
<evidence type="ECO:0000313" key="15">
    <source>
        <dbReference type="Proteomes" id="UP000290191"/>
    </source>
</evidence>
<keyword evidence="6" id="KW-0808">Transferase</keyword>
<keyword evidence="15" id="KW-1185">Reference proteome</keyword>
<feature type="domain" description="Histidine kinase" evidence="13">
    <location>
        <begin position="480"/>
        <end position="698"/>
    </location>
</feature>
<comment type="caution">
    <text evidence="14">The sequence shown here is derived from an EMBL/GenBank/DDBJ whole genome shotgun (WGS) entry which is preliminary data.</text>
</comment>
<feature type="transmembrane region" description="Helical" evidence="12">
    <location>
        <begin position="378"/>
        <end position="398"/>
    </location>
</feature>
<protein>
    <recommendedName>
        <fullName evidence="3">histidine kinase</fullName>
        <ecNumber evidence="3">2.7.13.3</ecNumber>
    </recommendedName>
</protein>
<dbReference type="EMBL" id="PDKO01000010">
    <property type="protein sequence ID" value="RXJ62042.1"/>
    <property type="molecule type" value="Genomic_DNA"/>
</dbReference>
<evidence type="ECO:0000256" key="4">
    <source>
        <dbReference type="ARBA" id="ARBA00022475"/>
    </source>
</evidence>
<feature type="transmembrane region" description="Helical" evidence="12">
    <location>
        <begin position="14"/>
        <end position="36"/>
    </location>
</feature>
<keyword evidence="10" id="KW-0902">Two-component regulatory system</keyword>
<evidence type="ECO:0000256" key="9">
    <source>
        <dbReference type="ARBA" id="ARBA00022989"/>
    </source>
</evidence>
<keyword evidence="7 12" id="KW-0812">Transmembrane</keyword>
<dbReference type="SUPFAM" id="SSF55874">
    <property type="entry name" value="ATPase domain of HSP90 chaperone/DNA topoisomerase II/histidine kinase"/>
    <property type="match status" value="1"/>
</dbReference>
<dbReference type="OrthoDB" id="9794419at2"/>
<dbReference type="GO" id="GO:0005886">
    <property type="term" value="C:plasma membrane"/>
    <property type="evidence" value="ECO:0007669"/>
    <property type="project" value="UniProtKB-SubCell"/>
</dbReference>
<dbReference type="InterPro" id="IPR003594">
    <property type="entry name" value="HATPase_dom"/>
</dbReference>
<name>A0A4Q0XX07_9BACT</name>
<dbReference type="CDD" id="cd16922">
    <property type="entry name" value="HATPase_EvgS-ArcB-TorS-like"/>
    <property type="match status" value="1"/>
</dbReference>
<dbReference type="CDD" id="cd00082">
    <property type="entry name" value="HisKA"/>
    <property type="match status" value="1"/>
</dbReference>
<evidence type="ECO:0000313" key="14">
    <source>
        <dbReference type="EMBL" id="RXJ62042.1"/>
    </source>
</evidence>
<dbReference type="Pfam" id="PF00512">
    <property type="entry name" value="HisKA"/>
    <property type="match status" value="1"/>
</dbReference>
<dbReference type="SUPFAM" id="SSF47384">
    <property type="entry name" value="Homodimeric domain of signal transducing histidine kinase"/>
    <property type="match status" value="1"/>
</dbReference>
<keyword evidence="4" id="KW-1003">Cell membrane</keyword>
<dbReference type="InterPro" id="IPR050736">
    <property type="entry name" value="Sensor_HK_Regulatory"/>
</dbReference>